<evidence type="ECO:0000313" key="2">
    <source>
        <dbReference type="Proteomes" id="UP001432027"/>
    </source>
</evidence>
<dbReference type="AlphaFoldDB" id="A0AAV5S9B9"/>
<protein>
    <submittedName>
        <fullName evidence="1">Uncharacterized protein</fullName>
    </submittedName>
</protein>
<keyword evidence="2" id="KW-1185">Reference proteome</keyword>
<accession>A0AAV5S9B9</accession>
<gene>
    <name evidence="1" type="ORF">PENTCL1PPCAC_1573</name>
</gene>
<feature type="non-terminal residue" evidence="1">
    <location>
        <position position="153"/>
    </location>
</feature>
<reference evidence="1" key="1">
    <citation type="submission" date="2023-10" db="EMBL/GenBank/DDBJ databases">
        <title>Genome assembly of Pristionchus species.</title>
        <authorList>
            <person name="Yoshida K."/>
            <person name="Sommer R.J."/>
        </authorList>
    </citation>
    <scope>NUCLEOTIDE SEQUENCE</scope>
    <source>
        <strain evidence="1">RS0144</strain>
    </source>
</reference>
<dbReference type="Proteomes" id="UP001432027">
    <property type="component" value="Unassembled WGS sequence"/>
</dbReference>
<sequence length="153" mass="16743">AKQSDTSARKIPLTIEGPANISIINKNDVGVDKFTVVIYVVEKEIASSTPYEVYDIADVTDRTVLPKSQIVSFISSRPYRMQAQSSDLANKVEIRLAGFDNALDGHKDGCDMAYQTEGDPFSGFTVEPNTPIISLAIEKSNQILIKADLNFGE</sequence>
<feature type="non-terminal residue" evidence="1">
    <location>
        <position position="1"/>
    </location>
</feature>
<comment type="caution">
    <text evidence="1">The sequence shown here is derived from an EMBL/GenBank/DDBJ whole genome shotgun (WGS) entry which is preliminary data.</text>
</comment>
<organism evidence="1 2">
    <name type="scientific">Pristionchus entomophagus</name>
    <dbReference type="NCBI Taxonomy" id="358040"/>
    <lineage>
        <taxon>Eukaryota</taxon>
        <taxon>Metazoa</taxon>
        <taxon>Ecdysozoa</taxon>
        <taxon>Nematoda</taxon>
        <taxon>Chromadorea</taxon>
        <taxon>Rhabditida</taxon>
        <taxon>Rhabditina</taxon>
        <taxon>Diplogasteromorpha</taxon>
        <taxon>Diplogasteroidea</taxon>
        <taxon>Neodiplogasteridae</taxon>
        <taxon>Pristionchus</taxon>
    </lineage>
</organism>
<name>A0AAV5S9B9_9BILA</name>
<proteinExistence type="predicted"/>
<evidence type="ECO:0000313" key="1">
    <source>
        <dbReference type="EMBL" id="GMS79398.1"/>
    </source>
</evidence>
<dbReference type="EMBL" id="BTSX01000001">
    <property type="protein sequence ID" value="GMS79398.1"/>
    <property type="molecule type" value="Genomic_DNA"/>
</dbReference>